<reference evidence="1" key="1">
    <citation type="submission" date="2020-07" db="EMBL/GenBank/DDBJ databases">
        <title>Multicomponent nature underlies the extraordinary mechanical properties of spider dragline silk.</title>
        <authorList>
            <person name="Kono N."/>
            <person name="Nakamura H."/>
            <person name="Mori M."/>
            <person name="Yoshida Y."/>
            <person name="Ohtoshi R."/>
            <person name="Malay A.D."/>
            <person name="Moran D.A.P."/>
            <person name="Tomita M."/>
            <person name="Numata K."/>
            <person name="Arakawa K."/>
        </authorList>
    </citation>
    <scope>NUCLEOTIDE SEQUENCE</scope>
</reference>
<gene>
    <name evidence="1" type="ORF">TNCT_73541</name>
</gene>
<dbReference type="GO" id="GO:0003676">
    <property type="term" value="F:nucleic acid binding"/>
    <property type="evidence" value="ECO:0007669"/>
    <property type="project" value="InterPro"/>
</dbReference>
<dbReference type="InterPro" id="IPR036397">
    <property type="entry name" value="RNaseH_sf"/>
</dbReference>
<sequence length="129" mass="15238">MSRSSHEMVWADVVGDLIAGSKLSPAPPTSADHLMFLQELLPRLHHPESQRVILQKWFQHGRAPPHYGRCVLENLYYGFGHRCIRRDGPFPWPPRCPDFCRMHFFSALKVLCKQYLWIRIWWQESAVRL</sequence>
<name>A0A8X6KZY3_TRICU</name>
<keyword evidence="2" id="KW-1185">Reference proteome</keyword>
<protein>
    <submittedName>
        <fullName evidence="1">Uncharacterized protein</fullName>
    </submittedName>
</protein>
<proteinExistence type="predicted"/>
<accession>A0A8X6KZY3</accession>
<dbReference type="AlphaFoldDB" id="A0A8X6KZY3"/>
<comment type="caution">
    <text evidence="1">The sequence shown here is derived from an EMBL/GenBank/DDBJ whole genome shotgun (WGS) entry which is preliminary data.</text>
</comment>
<organism evidence="1 2">
    <name type="scientific">Trichonephila clavata</name>
    <name type="common">Joro spider</name>
    <name type="synonym">Nephila clavata</name>
    <dbReference type="NCBI Taxonomy" id="2740835"/>
    <lineage>
        <taxon>Eukaryota</taxon>
        <taxon>Metazoa</taxon>
        <taxon>Ecdysozoa</taxon>
        <taxon>Arthropoda</taxon>
        <taxon>Chelicerata</taxon>
        <taxon>Arachnida</taxon>
        <taxon>Araneae</taxon>
        <taxon>Araneomorphae</taxon>
        <taxon>Entelegynae</taxon>
        <taxon>Araneoidea</taxon>
        <taxon>Nephilidae</taxon>
        <taxon>Trichonephila</taxon>
    </lineage>
</organism>
<dbReference type="EMBL" id="BMAO01014070">
    <property type="protein sequence ID" value="GFQ92690.1"/>
    <property type="molecule type" value="Genomic_DNA"/>
</dbReference>
<dbReference type="Proteomes" id="UP000887116">
    <property type="component" value="Unassembled WGS sequence"/>
</dbReference>
<evidence type="ECO:0000313" key="2">
    <source>
        <dbReference type="Proteomes" id="UP000887116"/>
    </source>
</evidence>
<evidence type="ECO:0000313" key="1">
    <source>
        <dbReference type="EMBL" id="GFQ92690.1"/>
    </source>
</evidence>
<dbReference type="Gene3D" id="3.30.420.10">
    <property type="entry name" value="Ribonuclease H-like superfamily/Ribonuclease H"/>
    <property type="match status" value="1"/>
</dbReference>